<dbReference type="InterPro" id="IPR011705">
    <property type="entry name" value="BACK"/>
</dbReference>
<dbReference type="OrthoDB" id="10027872at2759"/>
<reference evidence="5" key="1">
    <citation type="submission" date="2025-08" db="UniProtKB">
        <authorList>
            <consortium name="RefSeq"/>
        </authorList>
    </citation>
    <scope>IDENTIFICATION</scope>
</reference>
<dbReference type="InterPro" id="IPR000210">
    <property type="entry name" value="BTB/POZ_dom"/>
</dbReference>
<sequence length="443" mass="48942">MGSPKEKAQEAAPEETDAILEVSGTCFPVNRWALARQSPYFEAMFFGGTRERTQRHIRLQGLEAEPFRALLDFTRTGLLSLSSLNVAALLETADFLRLESAKLHCETFLKRELHVSNCLGLLAYAHQFACGELSSAALHGALTHWAELVAQEEFPELPKETLLTLLASDELFVAREDAVFESVAQWVAADPGAREGDFLELAALIRVPFLTLSFLDLLVKQSKGPGQDFAVQLVKKLDHCPPPNWRHVADSPCTGRSYDTLYVLAGPHDREQQELLQFQPKSGTWQACSPLKRKNLTQYAVAVVGNLLFVTGGYFREEFFWSTVDSVLIYNSWDNSWLEGPAMKKARNSHCAVGVGFHVYVLGGSTEEGGITPDVECLAPADSAWQSTSPLVHPVERAGAVSLGTRVYVVCGLDENGDVCRAVQRLNVETDMWDVVSFSPLPR</sequence>
<dbReference type="SMART" id="SM00612">
    <property type="entry name" value="Kelch"/>
    <property type="match status" value="2"/>
</dbReference>
<dbReference type="PROSITE" id="PS50097">
    <property type="entry name" value="BTB"/>
    <property type="match status" value="1"/>
</dbReference>
<dbReference type="InterPro" id="IPR006652">
    <property type="entry name" value="Kelch_1"/>
</dbReference>
<keyword evidence="4" id="KW-1185">Reference proteome</keyword>
<dbReference type="Proteomes" id="UP001652642">
    <property type="component" value="Chromosome 7"/>
</dbReference>
<gene>
    <name evidence="5" type="primary">LOC110079260</name>
</gene>
<keyword evidence="1" id="KW-0880">Kelch repeat</keyword>
<evidence type="ECO:0000256" key="1">
    <source>
        <dbReference type="ARBA" id="ARBA00022441"/>
    </source>
</evidence>
<dbReference type="SMART" id="SM00225">
    <property type="entry name" value="BTB"/>
    <property type="match status" value="1"/>
</dbReference>
<dbReference type="GeneID" id="110079260"/>
<evidence type="ECO:0000313" key="5">
    <source>
        <dbReference type="RefSeq" id="XP_020649824.2"/>
    </source>
</evidence>
<protein>
    <submittedName>
        <fullName evidence="5">Kelch-like protein 23</fullName>
    </submittedName>
</protein>
<dbReference type="Gene3D" id="3.30.710.10">
    <property type="entry name" value="Potassium Channel Kv1.1, Chain A"/>
    <property type="match status" value="1"/>
</dbReference>
<dbReference type="InterPro" id="IPR011333">
    <property type="entry name" value="SKP1/BTB/POZ_sf"/>
</dbReference>
<dbReference type="PANTHER" id="PTHR45632:SF3">
    <property type="entry name" value="KELCH-LIKE PROTEIN 32"/>
    <property type="match status" value="1"/>
</dbReference>
<dbReference type="PANTHER" id="PTHR45632">
    <property type="entry name" value="LD33804P"/>
    <property type="match status" value="1"/>
</dbReference>
<dbReference type="SUPFAM" id="SSF117281">
    <property type="entry name" value="Kelch motif"/>
    <property type="match status" value="1"/>
</dbReference>
<evidence type="ECO:0000259" key="3">
    <source>
        <dbReference type="PROSITE" id="PS50097"/>
    </source>
</evidence>
<dbReference type="InterPro" id="IPR015915">
    <property type="entry name" value="Kelch-typ_b-propeller"/>
</dbReference>
<dbReference type="Gene3D" id="2.120.10.80">
    <property type="entry name" value="Kelch-type beta propeller"/>
    <property type="match status" value="1"/>
</dbReference>
<proteinExistence type="predicted"/>
<feature type="domain" description="BTB" evidence="3">
    <location>
        <begin position="16"/>
        <end position="83"/>
    </location>
</feature>
<evidence type="ECO:0000256" key="2">
    <source>
        <dbReference type="ARBA" id="ARBA00022737"/>
    </source>
</evidence>
<evidence type="ECO:0000313" key="4">
    <source>
        <dbReference type="Proteomes" id="UP001652642"/>
    </source>
</evidence>
<dbReference type="InParanoid" id="A0A6J0TUR2"/>
<accession>A0A6J0TUR2</accession>
<keyword evidence="2" id="KW-0677">Repeat</keyword>
<dbReference type="Pfam" id="PF07707">
    <property type="entry name" value="BACK"/>
    <property type="match status" value="1"/>
</dbReference>
<dbReference type="SMART" id="SM00875">
    <property type="entry name" value="BACK"/>
    <property type="match status" value="1"/>
</dbReference>
<dbReference type="AlphaFoldDB" id="A0A6J0TUR2"/>
<dbReference type="KEGG" id="pvt:110079260"/>
<dbReference type="Gene3D" id="1.25.40.420">
    <property type="match status" value="1"/>
</dbReference>
<dbReference type="Pfam" id="PF00651">
    <property type="entry name" value="BTB"/>
    <property type="match status" value="1"/>
</dbReference>
<name>A0A6J0TUR2_9SAUR</name>
<dbReference type="SUPFAM" id="SSF54695">
    <property type="entry name" value="POZ domain"/>
    <property type="match status" value="1"/>
</dbReference>
<organism evidence="4 5">
    <name type="scientific">Pogona vitticeps</name>
    <name type="common">central bearded dragon</name>
    <dbReference type="NCBI Taxonomy" id="103695"/>
    <lineage>
        <taxon>Eukaryota</taxon>
        <taxon>Metazoa</taxon>
        <taxon>Chordata</taxon>
        <taxon>Craniata</taxon>
        <taxon>Vertebrata</taxon>
        <taxon>Euteleostomi</taxon>
        <taxon>Lepidosauria</taxon>
        <taxon>Squamata</taxon>
        <taxon>Bifurcata</taxon>
        <taxon>Unidentata</taxon>
        <taxon>Episquamata</taxon>
        <taxon>Toxicofera</taxon>
        <taxon>Iguania</taxon>
        <taxon>Acrodonta</taxon>
        <taxon>Agamidae</taxon>
        <taxon>Amphibolurinae</taxon>
        <taxon>Pogona</taxon>
    </lineage>
</organism>
<dbReference type="RefSeq" id="XP_020649824.2">
    <property type="nucleotide sequence ID" value="XM_020794165.2"/>
</dbReference>
<dbReference type="Pfam" id="PF01344">
    <property type="entry name" value="Kelch_1"/>
    <property type="match status" value="1"/>
</dbReference>